<dbReference type="AlphaFoldDB" id="A0A0R2A3W4"/>
<gene>
    <name evidence="3" type="primary">tmcAL</name>
    <name evidence="4" type="ORF">FC26_GL000876</name>
</gene>
<dbReference type="GO" id="GO:0016879">
    <property type="term" value="F:ligase activity, forming carbon-nitrogen bonds"/>
    <property type="evidence" value="ECO:0007669"/>
    <property type="project" value="UniProtKB-UniRule"/>
</dbReference>
<dbReference type="PATRIC" id="fig|1423813.3.peg.897"/>
<dbReference type="Proteomes" id="UP000051733">
    <property type="component" value="Unassembled WGS sequence"/>
</dbReference>
<dbReference type="Pfam" id="PF05636">
    <property type="entry name" value="HIGH_NTase1"/>
    <property type="match status" value="1"/>
</dbReference>
<keyword evidence="2 3" id="KW-0819">tRNA processing</keyword>
<proteinExistence type="inferred from homology"/>
<evidence type="ECO:0000256" key="1">
    <source>
        <dbReference type="ARBA" id="ARBA00022598"/>
    </source>
</evidence>
<dbReference type="EMBL" id="AYYY01000011">
    <property type="protein sequence ID" value="KRM62142.1"/>
    <property type="molecule type" value="Genomic_DNA"/>
</dbReference>
<accession>A0A0R2A3W4</accession>
<dbReference type="GO" id="GO:0000049">
    <property type="term" value="F:tRNA binding"/>
    <property type="evidence" value="ECO:0007669"/>
    <property type="project" value="UniProtKB-KW"/>
</dbReference>
<comment type="caution">
    <text evidence="3">Lacks conserved residue(s) required for the propagation of feature annotation.</text>
</comment>
<evidence type="ECO:0000313" key="4">
    <source>
        <dbReference type="EMBL" id="KRM62142.1"/>
    </source>
</evidence>
<feature type="binding site" evidence="3">
    <location>
        <position position="176"/>
    </location>
    <ligand>
        <name>ATP</name>
        <dbReference type="ChEBI" id="CHEBI:30616"/>
    </ligand>
</feature>
<comment type="subcellular location">
    <subcellularLocation>
        <location evidence="3">Cytoplasm</location>
    </subcellularLocation>
</comment>
<feature type="binding site" evidence="3">
    <location>
        <position position="151"/>
    </location>
    <ligand>
        <name>ATP</name>
        <dbReference type="ChEBI" id="CHEBI:30616"/>
    </ligand>
</feature>
<sequence length="381" mass="43929">MKAVGVVAEYNPFHNGHHYHINRAKEISRADIVVAVMSGNFTQRGEPTILDKWHRAQEALANGVDLVVELPLAFSVQPAHLFASGAITMMTELGIQSMVFGAEHAEWDFDKLVRAESKFKSNQFDRYNATYATVFNEQLQEATGVQLTEPNDILAFGYFKARYEQAAPLDLIPIRRLGTHYHDLQINEQRQIASASAIRESVKDRRNNYQTVVPQRTINDLAELNGVADWNELYPYLRYQLIQAPIKTLGTIYQMAEGLEFRMKAVAETAENFDEFIHEVKTKRYTYSRLIRVCLYVLLQITDAEMKAHFESPYIRILGFNRHGQTYLHEIKKQATVPIVARMNRELKNGLANLDYRAGKMYEQLNRTELQDMRRQPIIQD</sequence>
<feature type="binding site" evidence="3">
    <location>
        <position position="101"/>
    </location>
    <ligand>
        <name>ATP</name>
        <dbReference type="ChEBI" id="CHEBI:30616"/>
    </ligand>
</feature>
<keyword evidence="3" id="KW-0547">Nucleotide-binding</keyword>
<dbReference type="InterPro" id="IPR008513">
    <property type="entry name" value="tRNA(Met)_cyd_acetate_ligase"/>
</dbReference>
<dbReference type="RefSeq" id="WP_057777809.1">
    <property type="nucleotide sequence ID" value="NZ_AYYY01000011.1"/>
</dbReference>
<dbReference type="SUPFAM" id="SSF52374">
    <property type="entry name" value="Nucleotidylyl transferase"/>
    <property type="match status" value="1"/>
</dbReference>
<organism evidence="4 5">
    <name type="scientific">Paucilactobacillus vaccinostercus DSM 20634</name>
    <dbReference type="NCBI Taxonomy" id="1423813"/>
    <lineage>
        <taxon>Bacteria</taxon>
        <taxon>Bacillati</taxon>
        <taxon>Bacillota</taxon>
        <taxon>Bacilli</taxon>
        <taxon>Lactobacillales</taxon>
        <taxon>Lactobacillaceae</taxon>
        <taxon>Paucilactobacillus</taxon>
    </lineage>
</organism>
<keyword evidence="3" id="KW-0694">RNA-binding</keyword>
<dbReference type="HAMAP" id="MF_01539">
    <property type="entry name" value="TmcAL"/>
    <property type="match status" value="1"/>
</dbReference>
<keyword evidence="1 3" id="KW-0436">Ligase</keyword>
<dbReference type="STRING" id="1423813.FC26_GL000876"/>
<dbReference type="GO" id="GO:0005524">
    <property type="term" value="F:ATP binding"/>
    <property type="evidence" value="ECO:0007669"/>
    <property type="project" value="UniProtKB-KW"/>
</dbReference>
<keyword evidence="3" id="KW-0820">tRNA-binding</keyword>
<evidence type="ECO:0000256" key="2">
    <source>
        <dbReference type="ARBA" id="ARBA00022694"/>
    </source>
</evidence>
<dbReference type="OrthoDB" id="9769796at2"/>
<evidence type="ECO:0000313" key="5">
    <source>
        <dbReference type="Proteomes" id="UP000051733"/>
    </source>
</evidence>
<comment type="catalytic activity">
    <reaction evidence="3">
        <text>cytidine(34) in elongator tRNA(Met) + acetate + ATP = N(4)-acetylcytidine(34) in elongator tRNA(Met) + AMP + diphosphate</text>
        <dbReference type="Rhea" id="RHEA:58144"/>
        <dbReference type="Rhea" id="RHEA-COMP:10693"/>
        <dbReference type="Rhea" id="RHEA-COMP:10694"/>
        <dbReference type="ChEBI" id="CHEBI:30089"/>
        <dbReference type="ChEBI" id="CHEBI:30616"/>
        <dbReference type="ChEBI" id="CHEBI:33019"/>
        <dbReference type="ChEBI" id="CHEBI:74900"/>
        <dbReference type="ChEBI" id="CHEBI:82748"/>
        <dbReference type="ChEBI" id="CHEBI:456215"/>
    </reaction>
</comment>
<dbReference type="NCBIfam" id="NF010191">
    <property type="entry name" value="PRK13670.1"/>
    <property type="match status" value="1"/>
</dbReference>
<dbReference type="EC" id="6.3.4.-" evidence="3"/>
<dbReference type="GO" id="GO:0005737">
    <property type="term" value="C:cytoplasm"/>
    <property type="evidence" value="ECO:0007669"/>
    <property type="project" value="UniProtKB-SubCell"/>
</dbReference>
<name>A0A0R2A3W4_9LACO</name>
<feature type="binding site" evidence="3">
    <location>
        <begin position="7"/>
        <end position="20"/>
    </location>
    <ligand>
        <name>ATP</name>
        <dbReference type="ChEBI" id="CHEBI:30616"/>
    </ligand>
</feature>
<protein>
    <recommendedName>
        <fullName evidence="3">tRNA(Met) cytidine acetate ligase</fullName>
        <ecNumber evidence="3">6.3.4.-</ecNumber>
    </recommendedName>
</protein>
<comment type="function">
    <text evidence="3">Catalyzes the formation of N(4)-acetylcytidine (ac(4)C) at the wobble position of elongator tRNA(Met), using acetate and ATP as substrates. First activates an acetate ion to form acetyladenylate (Ac-AMP) and then transfers the acetyl group to tRNA to form ac(4)C34.</text>
</comment>
<dbReference type="PANTHER" id="PTHR37825">
    <property type="entry name" value="TRNA(MET) CYTIDINE ACETATE LIGASE"/>
    <property type="match status" value="1"/>
</dbReference>
<dbReference type="PANTHER" id="PTHR37825:SF1">
    <property type="entry name" value="TRNA(MET) CYTIDINE ACETATE LIGASE"/>
    <property type="match status" value="1"/>
</dbReference>
<dbReference type="InterPro" id="IPR014729">
    <property type="entry name" value="Rossmann-like_a/b/a_fold"/>
</dbReference>
<dbReference type="Gene3D" id="3.40.50.620">
    <property type="entry name" value="HUPs"/>
    <property type="match status" value="1"/>
</dbReference>
<keyword evidence="5" id="KW-1185">Reference proteome</keyword>
<dbReference type="GO" id="GO:0006400">
    <property type="term" value="P:tRNA modification"/>
    <property type="evidence" value="ECO:0007669"/>
    <property type="project" value="UniProtKB-UniRule"/>
</dbReference>
<reference evidence="4 5" key="1">
    <citation type="journal article" date="2015" name="Genome Announc.">
        <title>Expanding the biotechnology potential of lactobacilli through comparative genomics of 213 strains and associated genera.</title>
        <authorList>
            <person name="Sun Z."/>
            <person name="Harris H.M."/>
            <person name="McCann A."/>
            <person name="Guo C."/>
            <person name="Argimon S."/>
            <person name="Zhang W."/>
            <person name="Yang X."/>
            <person name="Jeffery I.B."/>
            <person name="Cooney J.C."/>
            <person name="Kagawa T.F."/>
            <person name="Liu W."/>
            <person name="Song Y."/>
            <person name="Salvetti E."/>
            <person name="Wrobel A."/>
            <person name="Rasinkangas P."/>
            <person name="Parkhill J."/>
            <person name="Rea M.C."/>
            <person name="O'Sullivan O."/>
            <person name="Ritari J."/>
            <person name="Douillard F.P."/>
            <person name="Paul Ross R."/>
            <person name="Yang R."/>
            <person name="Briner A.E."/>
            <person name="Felis G.E."/>
            <person name="de Vos W.M."/>
            <person name="Barrangou R."/>
            <person name="Klaenhammer T.R."/>
            <person name="Caufield P.W."/>
            <person name="Cui Y."/>
            <person name="Zhang H."/>
            <person name="O'Toole P.W."/>
        </authorList>
    </citation>
    <scope>NUCLEOTIDE SEQUENCE [LARGE SCALE GENOMIC DNA]</scope>
    <source>
        <strain evidence="4 5">DSM 20634</strain>
    </source>
</reference>
<comment type="caution">
    <text evidence="4">The sequence shown here is derived from an EMBL/GenBank/DDBJ whole genome shotgun (WGS) entry which is preliminary data.</text>
</comment>
<keyword evidence="3" id="KW-0067">ATP-binding</keyword>
<comment type="similarity">
    <text evidence="3">Belongs to the TmcAL family.</text>
</comment>
<keyword evidence="3" id="KW-0963">Cytoplasm</keyword>
<evidence type="ECO:0000256" key="3">
    <source>
        <dbReference type="HAMAP-Rule" id="MF_01539"/>
    </source>
</evidence>